<reference evidence="1" key="1">
    <citation type="journal article" date="2020" name="New Phytol.">
        <title>Comparative genomics reveals dynamic genome evolution in host specialist ectomycorrhizal fungi.</title>
        <authorList>
            <person name="Lofgren L.A."/>
            <person name="Nguyen N.H."/>
            <person name="Vilgalys R."/>
            <person name="Ruytinx J."/>
            <person name="Liao H.L."/>
            <person name="Branco S."/>
            <person name="Kuo A."/>
            <person name="LaButti K."/>
            <person name="Lipzen A."/>
            <person name="Andreopoulos W."/>
            <person name="Pangilinan J."/>
            <person name="Riley R."/>
            <person name="Hundley H."/>
            <person name="Na H."/>
            <person name="Barry K."/>
            <person name="Grigoriev I.V."/>
            <person name="Stajich J.E."/>
            <person name="Kennedy P.G."/>
        </authorList>
    </citation>
    <scope>NUCLEOTIDE SEQUENCE</scope>
    <source>
        <strain evidence="1">FC203</strain>
    </source>
</reference>
<organism evidence="1 2">
    <name type="scientific">Suillus fuscotomentosus</name>
    <dbReference type="NCBI Taxonomy" id="1912939"/>
    <lineage>
        <taxon>Eukaryota</taxon>
        <taxon>Fungi</taxon>
        <taxon>Dikarya</taxon>
        <taxon>Basidiomycota</taxon>
        <taxon>Agaricomycotina</taxon>
        <taxon>Agaricomycetes</taxon>
        <taxon>Agaricomycetidae</taxon>
        <taxon>Boletales</taxon>
        <taxon>Suillineae</taxon>
        <taxon>Suillaceae</taxon>
        <taxon>Suillus</taxon>
    </lineage>
</organism>
<comment type="caution">
    <text evidence="1">The sequence shown here is derived from an EMBL/GenBank/DDBJ whole genome shotgun (WGS) entry which is preliminary data.</text>
</comment>
<dbReference type="EMBL" id="JABBWK010000005">
    <property type="protein sequence ID" value="KAG1906102.1"/>
    <property type="molecule type" value="Genomic_DNA"/>
</dbReference>
<accession>A0AAD4HRH1</accession>
<proteinExistence type="predicted"/>
<dbReference type="GeneID" id="64668710"/>
<evidence type="ECO:0000313" key="2">
    <source>
        <dbReference type="Proteomes" id="UP001195769"/>
    </source>
</evidence>
<protein>
    <submittedName>
        <fullName evidence="1">Uncharacterized protein</fullName>
    </submittedName>
</protein>
<keyword evidence="2" id="KW-1185">Reference proteome</keyword>
<dbReference type="RefSeq" id="XP_041231677.1">
    <property type="nucleotide sequence ID" value="XM_041374412.1"/>
</dbReference>
<gene>
    <name evidence="1" type="ORF">F5891DRAFT_942328</name>
</gene>
<feature type="non-terminal residue" evidence="1">
    <location>
        <position position="1"/>
    </location>
</feature>
<name>A0AAD4HRH1_9AGAM</name>
<dbReference type="AlphaFoldDB" id="A0AAD4HRH1"/>
<evidence type="ECO:0000313" key="1">
    <source>
        <dbReference type="EMBL" id="KAG1906102.1"/>
    </source>
</evidence>
<dbReference type="Proteomes" id="UP001195769">
    <property type="component" value="Unassembled WGS sequence"/>
</dbReference>
<sequence length="120" mass="13726">LQCRLYSSLWSKPCQVAMLTRCSDHSCSGKCFPVPESLLDCATVQPCMHNCLVTQHEGRHTYQFYVYFKQHYHLRANPLLSSIDHIFQGDAVIMRVGATDSSVVNMRGRDSSLTDFIMHR</sequence>